<proteinExistence type="predicted"/>
<comment type="caution">
    <text evidence="1">The sequence shown here is derived from an EMBL/GenBank/DDBJ whole genome shotgun (WGS) entry which is preliminary data.</text>
</comment>
<sequence length="149" mass="17272">MVPSSSEARVQSKLSPFAKEWNPSVEQGSKEERSLFFTFSNGHPLRRCQIRRLRQRILNTPPQAERRIGIDVELGAKKLKKRLRYTLGEDISNLRRGCCGRKILRSRRRCVNQRSSALVRARARYSNSQLERETVGCFLALQETKLSLR</sequence>
<dbReference type="Proteomes" id="UP000288805">
    <property type="component" value="Unassembled WGS sequence"/>
</dbReference>
<evidence type="ECO:0000313" key="2">
    <source>
        <dbReference type="Proteomes" id="UP000288805"/>
    </source>
</evidence>
<reference evidence="1 2" key="1">
    <citation type="journal article" date="2018" name="PLoS Genet.">
        <title>Population sequencing reveals clonal diversity and ancestral inbreeding in the grapevine cultivar Chardonnay.</title>
        <authorList>
            <person name="Roach M.J."/>
            <person name="Johnson D.L."/>
            <person name="Bohlmann J."/>
            <person name="van Vuuren H.J."/>
            <person name="Jones S.J."/>
            <person name="Pretorius I.S."/>
            <person name="Schmidt S.A."/>
            <person name="Borneman A.R."/>
        </authorList>
    </citation>
    <scope>NUCLEOTIDE SEQUENCE [LARGE SCALE GENOMIC DNA]</scope>
    <source>
        <strain evidence="2">cv. Chardonnay</strain>
        <tissue evidence="1">Leaf</tissue>
    </source>
</reference>
<name>A0A438FQY0_VITVI</name>
<organism evidence="1 2">
    <name type="scientific">Vitis vinifera</name>
    <name type="common">Grape</name>
    <dbReference type="NCBI Taxonomy" id="29760"/>
    <lineage>
        <taxon>Eukaryota</taxon>
        <taxon>Viridiplantae</taxon>
        <taxon>Streptophyta</taxon>
        <taxon>Embryophyta</taxon>
        <taxon>Tracheophyta</taxon>
        <taxon>Spermatophyta</taxon>
        <taxon>Magnoliopsida</taxon>
        <taxon>eudicotyledons</taxon>
        <taxon>Gunneridae</taxon>
        <taxon>Pentapetalae</taxon>
        <taxon>rosids</taxon>
        <taxon>Vitales</taxon>
        <taxon>Vitaceae</taxon>
        <taxon>Viteae</taxon>
        <taxon>Vitis</taxon>
    </lineage>
</organism>
<accession>A0A438FQY0</accession>
<protein>
    <submittedName>
        <fullName evidence="1">Uncharacterized protein</fullName>
    </submittedName>
</protein>
<dbReference type="AlphaFoldDB" id="A0A438FQY0"/>
<evidence type="ECO:0000313" key="1">
    <source>
        <dbReference type="EMBL" id="RVW62370.1"/>
    </source>
</evidence>
<dbReference type="EMBL" id="QGNW01000775">
    <property type="protein sequence ID" value="RVW62370.1"/>
    <property type="molecule type" value="Genomic_DNA"/>
</dbReference>
<gene>
    <name evidence="1" type="ORF">CK203_062110</name>
</gene>